<keyword evidence="8" id="KW-1185">Reference proteome</keyword>
<evidence type="ECO:0008006" key="9">
    <source>
        <dbReference type="Google" id="ProtNLM"/>
    </source>
</evidence>
<evidence type="ECO:0000256" key="3">
    <source>
        <dbReference type="ARBA" id="ARBA00022989"/>
    </source>
</evidence>
<evidence type="ECO:0000256" key="1">
    <source>
        <dbReference type="ARBA" id="ARBA00004141"/>
    </source>
</evidence>
<reference evidence="7 8" key="1">
    <citation type="journal article" date="2015" name="Stand. Genomic Sci.">
        <title>Genomic Encyclopedia of Bacterial and Archaeal Type Strains, Phase III: the genomes of soil and plant-associated and newly described type strains.</title>
        <authorList>
            <person name="Whitman W.B."/>
            <person name="Woyke T."/>
            <person name="Klenk H.P."/>
            <person name="Zhou Y."/>
            <person name="Lilburn T.G."/>
            <person name="Beck B.J."/>
            <person name="De Vos P."/>
            <person name="Vandamme P."/>
            <person name="Eisen J.A."/>
            <person name="Garrity G."/>
            <person name="Hugenholtz P."/>
            <person name="Kyrpides N.C."/>
        </authorList>
    </citation>
    <scope>NUCLEOTIDE SEQUENCE [LARGE SCALE GENOMIC DNA]</scope>
    <source>
        <strain evidence="7 8">CV2</strain>
    </source>
</reference>
<evidence type="ECO:0000313" key="8">
    <source>
        <dbReference type="Proteomes" id="UP000293519"/>
    </source>
</evidence>
<evidence type="ECO:0000256" key="4">
    <source>
        <dbReference type="ARBA" id="ARBA00023136"/>
    </source>
</evidence>
<keyword evidence="2 6" id="KW-0812">Transmembrane</keyword>
<name>A0A4Q7LWH5_9MICO</name>
<dbReference type="Proteomes" id="UP000293519">
    <property type="component" value="Unassembled WGS sequence"/>
</dbReference>
<feature type="transmembrane region" description="Helical" evidence="6">
    <location>
        <begin position="32"/>
        <end position="55"/>
    </location>
</feature>
<proteinExistence type="predicted"/>
<feature type="transmembrane region" description="Helical" evidence="6">
    <location>
        <begin position="92"/>
        <end position="115"/>
    </location>
</feature>
<dbReference type="Pfam" id="PF09685">
    <property type="entry name" value="MamF_MmsF"/>
    <property type="match status" value="1"/>
</dbReference>
<organism evidence="7 8">
    <name type="scientific">Microcella putealis</name>
    <dbReference type="NCBI Taxonomy" id="337005"/>
    <lineage>
        <taxon>Bacteria</taxon>
        <taxon>Bacillati</taxon>
        <taxon>Actinomycetota</taxon>
        <taxon>Actinomycetes</taxon>
        <taxon>Micrococcales</taxon>
        <taxon>Microbacteriaceae</taxon>
        <taxon>Microcella</taxon>
    </lineage>
</organism>
<sequence length="132" mass="14176">MFTGHMSDAPPPPPASPYSAAPQPMRPEDEKLWATLIHVGGIFFGFIPSLIGYLVMKDRGPFVKGHAATALNFQLTMLIASIVGGILTLVLIGFLIILAVSIAILVLSIIAALAANRGEMYRYPLSIPFIKD</sequence>
<protein>
    <recommendedName>
        <fullName evidence="9">Tic20 family protein</fullName>
    </recommendedName>
</protein>
<dbReference type="EMBL" id="SGWW01000001">
    <property type="protein sequence ID" value="RZS59051.1"/>
    <property type="molecule type" value="Genomic_DNA"/>
</dbReference>
<keyword evidence="3 6" id="KW-1133">Transmembrane helix</keyword>
<evidence type="ECO:0000256" key="2">
    <source>
        <dbReference type="ARBA" id="ARBA00022692"/>
    </source>
</evidence>
<keyword evidence="4 6" id="KW-0472">Membrane</keyword>
<comment type="subcellular location">
    <subcellularLocation>
        <location evidence="1">Membrane</location>
        <topology evidence="1">Multi-pass membrane protein</topology>
    </subcellularLocation>
</comment>
<accession>A0A4Q7LWH5</accession>
<evidence type="ECO:0000313" key="7">
    <source>
        <dbReference type="EMBL" id="RZS59051.1"/>
    </source>
</evidence>
<gene>
    <name evidence="7" type="ORF">EV141_0268</name>
</gene>
<dbReference type="AlphaFoldDB" id="A0A4Q7LWH5"/>
<evidence type="ECO:0000256" key="6">
    <source>
        <dbReference type="SAM" id="Phobius"/>
    </source>
</evidence>
<comment type="caution">
    <text evidence="7">The sequence shown here is derived from an EMBL/GenBank/DDBJ whole genome shotgun (WGS) entry which is preliminary data.</text>
</comment>
<dbReference type="InterPro" id="IPR019109">
    <property type="entry name" value="MamF_MmsF"/>
</dbReference>
<feature type="region of interest" description="Disordered" evidence="5">
    <location>
        <begin position="1"/>
        <end position="24"/>
    </location>
</feature>
<evidence type="ECO:0000256" key="5">
    <source>
        <dbReference type="SAM" id="MobiDB-lite"/>
    </source>
</evidence>
<feature type="transmembrane region" description="Helical" evidence="6">
    <location>
        <begin position="67"/>
        <end position="86"/>
    </location>
</feature>